<evidence type="ECO:0000256" key="2">
    <source>
        <dbReference type="SAM" id="SignalP"/>
    </source>
</evidence>
<sequence length="112" mass="13021">MRETRAVQTMRIFLLRSLYSLTTRSTTGTDPEPAGRASWPQLAIRALLLNQGRFGQDQGHWPKQKEVIEPRPGNSDELRSRFTQLRPENDQFLICRMQNTSESGRRFEKRSS</sequence>
<keyword evidence="2" id="KW-0732">Signal</keyword>
<gene>
    <name evidence="3" type="ORF">CCMP2556_LOCUS15058</name>
</gene>
<feature type="compositionally biased region" description="Basic and acidic residues" evidence="1">
    <location>
        <begin position="103"/>
        <end position="112"/>
    </location>
</feature>
<protein>
    <recommendedName>
        <fullName evidence="5">Secreted protein</fullName>
    </recommendedName>
</protein>
<feature type="region of interest" description="Disordered" evidence="1">
    <location>
        <begin position="93"/>
        <end position="112"/>
    </location>
</feature>
<feature type="compositionally biased region" description="Basic and acidic residues" evidence="1">
    <location>
        <begin position="63"/>
        <end position="78"/>
    </location>
</feature>
<evidence type="ECO:0000313" key="4">
    <source>
        <dbReference type="Proteomes" id="UP001642484"/>
    </source>
</evidence>
<feature type="signal peptide" evidence="2">
    <location>
        <begin position="1"/>
        <end position="28"/>
    </location>
</feature>
<name>A0ABP0K9B0_9DINO</name>
<dbReference type="EMBL" id="CAXAMN010007803">
    <property type="protein sequence ID" value="CAK9022970.1"/>
    <property type="molecule type" value="Genomic_DNA"/>
</dbReference>
<organism evidence="3 4">
    <name type="scientific">Durusdinium trenchii</name>
    <dbReference type="NCBI Taxonomy" id="1381693"/>
    <lineage>
        <taxon>Eukaryota</taxon>
        <taxon>Sar</taxon>
        <taxon>Alveolata</taxon>
        <taxon>Dinophyceae</taxon>
        <taxon>Suessiales</taxon>
        <taxon>Symbiodiniaceae</taxon>
        <taxon>Durusdinium</taxon>
    </lineage>
</organism>
<comment type="caution">
    <text evidence="3">The sequence shown here is derived from an EMBL/GenBank/DDBJ whole genome shotgun (WGS) entry which is preliminary data.</text>
</comment>
<accession>A0ABP0K9B0</accession>
<dbReference type="Proteomes" id="UP001642484">
    <property type="component" value="Unassembled WGS sequence"/>
</dbReference>
<keyword evidence="4" id="KW-1185">Reference proteome</keyword>
<feature type="region of interest" description="Disordered" evidence="1">
    <location>
        <begin position="55"/>
        <end position="78"/>
    </location>
</feature>
<feature type="chain" id="PRO_5047082331" description="Secreted protein" evidence="2">
    <location>
        <begin position="29"/>
        <end position="112"/>
    </location>
</feature>
<evidence type="ECO:0000256" key="1">
    <source>
        <dbReference type="SAM" id="MobiDB-lite"/>
    </source>
</evidence>
<reference evidence="3 4" key="1">
    <citation type="submission" date="2024-02" db="EMBL/GenBank/DDBJ databases">
        <authorList>
            <person name="Chen Y."/>
            <person name="Shah S."/>
            <person name="Dougan E. K."/>
            <person name="Thang M."/>
            <person name="Chan C."/>
        </authorList>
    </citation>
    <scope>NUCLEOTIDE SEQUENCE [LARGE SCALE GENOMIC DNA]</scope>
</reference>
<proteinExistence type="predicted"/>
<evidence type="ECO:0008006" key="5">
    <source>
        <dbReference type="Google" id="ProtNLM"/>
    </source>
</evidence>
<evidence type="ECO:0000313" key="3">
    <source>
        <dbReference type="EMBL" id="CAK9022970.1"/>
    </source>
</evidence>